<accession>A0A9W7F0U7</accession>
<dbReference type="EMBL" id="BRXX01000191">
    <property type="protein sequence ID" value="GMH96898.1"/>
    <property type="molecule type" value="Genomic_DNA"/>
</dbReference>
<feature type="domain" description="FAM192A/Fyv6 N-terminal" evidence="5">
    <location>
        <begin position="29"/>
        <end position="108"/>
    </location>
</feature>
<gene>
    <name evidence="6" type="ORF">TrVE_jg7611</name>
</gene>
<keyword evidence="7" id="KW-1185">Reference proteome</keyword>
<evidence type="ECO:0000313" key="6">
    <source>
        <dbReference type="EMBL" id="GMH96898.1"/>
    </source>
</evidence>
<evidence type="ECO:0000313" key="7">
    <source>
        <dbReference type="Proteomes" id="UP001165160"/>
    </source>
</evidence>
<dbReference type="Proteomes" id="UP001165160">
    <property type="component" value="Unassembled WGS sequence"/>
</dbReference>
<protein>
    <recommendedName>
        <fullName evidence="5">FAM192A/Fyv6 N-terminal domain-containing protein</fullName>
    </recommendedName>
</protein>
<organism evidence="6 7">
    <name type="scientific">Triparma verrucosa</name>
    <dbReference type="NCBI Taxonomy" id="1606542"/>
    <lineage>
        <taxon>Eukaryota</taxon>
        <taxon>Sar</taxon>
        <taxon>Stramenopiles</taxon>
        <taxon>Ochrophyta</taxon>
        <taxon>Bolidophyceae</taxon>
        <taxon>Parmales</taxon>
        <taxon>Triparmaceae</taxon>
        <taxon>Triparma</taxon>
    </lineage>
</organism>
<comment type="caution">
    <text evidence="6">The sequence shown here is derived from an EMBL/GenBank/DDBJ whole genome shotgun (WGS) entry which is preliminary data.</text>
</comment>
<keyword evidence="2" id="KW-0539">Nucleus</keyword>
<comment type="subcellular location">
    <subcellularLocation>
        <location evidence="1">Nucleus</location>
    </subcellularLocation>
</comment>
<proteinExistence type="predicted"/>
<evidence type="ECO:0000256" key="3">
    <source>
        <dbReference type="SAM" id="Coils"/>
    </source>
</evidence>
<evidence type="ECO:0000256" key="1">
    <source>
        <dbReference type="ARBA" id="ARBA00004123"/>
    </source>
</evidence>
<evidence type="ECO:0000256" key="2">
    <source>
        <dbReference type="ARBA" id="ARBA00023242"/>
    </source>
</evidence>
<evidence type="ECO:0000256" key="4">
    <source>
        <dbReference type="SAM" id="MobiDB-lite"/>
    </source>
</evidence>
<feature type="region of interest" description="Disordered" evidence="4">
    <location>
        <begin position="119"/>
        <end position="179"/>
    </location>
</feature>
<dbReference type="GO" id="GO:0005634">
    <property type="term" value="C:nucleus"/>
    <property type="evidence" value="ECO:0007669"/>
    <property type="project" value="UniProtKB-SubCell"/>
</dbReference>
<evidence type="ECO:0000259" key="5">
    <source>
        <dbReference type="Pfam" id="PF10187"/>
    </source>
</evidence>
<dbReference type="InterPro" id="IPR019331">
    <property type="entry name" value="FAM192A/Fyv6_N"/>
</dbReference>
<dbReference type="Pfam" id="PF10187">
    <property type="entry name" value="FAM192A_Fyv6_N"/>
    <property type="match status" value="1"/>
</dbReference>
<feature type="compositionally biased region" description="Basic and acidic residues" evidence="4">
    <location>
        <begin position="156"/>
        <end position="165"/>
    </location>
</feature>
<keyword evidence="3" id="KW-0175">Coiled coil</keyword>
<dbReference type="AlphaFoldDB" id="A0A9W7F0U7"/>
<reference evidence="7" key="1">
    <citation type="journal article" date="2023" name="Commun. Biol.">
        <title>Genome analysis of Parmales, the sister group of diatoms, reveals the evolutionary specialization of diatoms from phago-mixotrophs to photoautotrophs.</title>
        <authorList>
            <person name="Ban H."/>
            <person name="Sato S."/>
            <person name="Yoshikawa S."/>
            <person name="Yamada K."/>
            <person name="Nakamura Y."/>
            <person name="Ichinomiya M."/>
            <person name="Sato N."/>
            <person name="Blanc-Mathieu R."/>
            <person name="Endo H."/>
            <person name="Kuwata A."/>
            <person name="Ogata H."/>
        </authorList>
    </citation>
    <scope>NUCLEOTIDE SEQUENCE [LARGE SCALE GENOMIC DNA]</scope>
    <source>
        <strain evidence="7">NIES 3699</strain>
    </source>
</reference>
<feature type="compositionally biased region" description="Gly residues" evidence="4">
    <location>
        <begin position="170"/>
        <end position="179"/>
    </location>
</feature>
<feature type="coiled-coil region" evidence="3">
    <location>
        <begin position="47"/>
        <end position="105"/>
    </location>
</feature>
<name>A0A9W7F0U7_9STRA</name>
<sequence length="179" mass="19949">MSLNFVASAVLTADGDGIGHNTETSIVNDDLENLRRKQANSSGVSLFDQMQKNKEDAEEAYEQKRGELMGVRPLDDEDVQHINSYNEKKAEKRKALNEEDNAEVEIFKRMKEMKKASEVVVEVSGDSNPKPAAPVTEREAEEAPKVVIKKKKRRVDKKEKKKEEPALGSLLGGYGSDSD</sequence>